<proteinExistence type="inferred from homology"/>
<dbReference type="Pfam" id="PF09339">
    <property type="entry name" value="HTH_IclR"/>
    <property type="match status" value="1"/>
</dbReference>
<reference evidence="4" key="1">
    <citation type="journal article" date="2019" name="Int. J. Syst. Evol. Microbiol.">
        <title>The Global Catalogue of Microorganisms (GCM) 10K type strain sequencing project: providing services to taxonomists for standard genome sequencing and annotation.</title>
        <authorList>
            <consortium name="The Broad Institute Genomics Platform"/>
            <consortium name="The Broad Institute Genome Sequencing Center for Infectious Disease"/>
            <person name="Wu L."/>
            <person name="Ma J."/>
        </authorList>
    </citation>
    <scope>NUCLEOTIDE SEQUENCE [LARGE SCALE GENOMIC DNA]</scope>
    <source>
        <strain evidence="4">JCM 18302</strain>
    </source>
</reference>
<dbReference type="InterPro" id="IPR036390">
    <property type="entry name" value="WH_DNA-bd_sf"/>
</dbReference>
<dbReference type="PANTHER" id="PTHR18964">
    <property type="entry name" value="ROK (REPRESSOR, ORF, KINASE) FAMILY"/>
    <property type="match status" value="1"/>
</dbReference>
<dbReference type="Gene3D" id="1.10.10.10">
    <property type="entry name" value="Winged helix-like DNA-binding domain superfamily/Winged helix DNA-binding domain"/>
    <property type="match status" value="1"/>
</dbReference>
<organism evidence="3 4">
    <name type="scientific">Pseudonocardia adelaidensis</name>
    <dbReference type="NCBI Taxonomy" id="648754"/>
    <lineage>
        <taxon>Bacteria</taxon>
        <taxon>Bacillati</taxon>
        <taxon>Actinomycetota</taxon>
        <taxon>Actinomycetes</taxon>
        <taxon>Pseudonocardiales</taxon>
        <taxon>Pseudonocardiaceae</taxon>
        <taxon>Pseudonocardia</taxon>
    </lineage>
</organism>
<dbReference type="InterPro" id="IPR043129">
    <property type="entry name" value="ATPase_NBD"/>
</dbReference>
<dbReference type="PANTHER" id="PTHR18964:SF149">
    <property type="entry name" value="BIFUNCTIONAL UDP-N-ACETYLGLUCOSAMINE 2-EPIMERASE_N-ACETYLMANNOSAMINE KINASE"/>
    <property type="match status" value="1"/>
</dbReference>
<comment type="caution">
    <text evidence="3">The sequence shown here is derived from an EMBL/GenBank/DDBJ whole genome shotgun (WGS) entry which is preliminary data.</text>
</comment>
<accession>A0ABP9NZM5</accession>
<dbReference type="SUPFAM" id="SSF46785">
    <property type="entry name" value="Winged helix' DNA-binding domain"/>
    <property type="match status" value="1"/>
</dbReference>
<evidence type="ECO:0000256" key="1">
    <source>
        <dbReference type="ARBA" id="ARBA00006479"/>
    </source>
</evidence>
<gene>
    <name evidence="3" type="ORF">GCM10023320_69140</name>
</gene>
<dbReference type="Pfam" id="PF00480">
    <property type="entry name" value="ROK"/>
    <property type="match status" value="2"/>
</dbReference>
<dbReference type="RefSeq" id="WP_345611039.1">
    <property type="nucleotide sequence ID" value="NZ_BAABJO010000036.1"/>
</dbReference>
<dbReference type="Gene3D" id="3.30.420.40">
    <property type="match status" value="4"/>
</dbReference>
<name>A0ABP9NZM5_9PSEU</name>
<dbReference type="InterPro" id="IPR000600">
    <property type="entry name" value="ROK"/>
</dbReference>
<dbReference type="SUPFAM" id="SSF53067">
    <property type="entry name" value="Actin-like ATPase domain"/>
    <property type="match status" value="1"/>
</dbReference>
<feature type="domain" description="HTH iclR-type" evidence="2">
    <location>
        <begin position="12"/>
        <end position="58"/>
    </location>
</feature>
<evidence type="ECO:0000259" key="2">
    <source>
        <dbReference type="Pfam" id="PF09339"/>
    </source>
</evidence>
<dbReference type="InterPro" id="IPR005471">
    <property type="entry name" value="Tscrpt_reg_IclR_N"/>
</dbReference>
<dbReference type="InterPro" id="IPR036388">
    <property type="entry name" value="WH-like_DNA-bd_sf"/>
</dbReference>
<dbReference type="Proteomes" id="UP001500804">
    <property type="component" value="Unassembled WGS sequence"/>
</dbReference>
<keyword evidence="4" id="KW-1185">Reference proteome</keyword>
<sequence length="393" mass="41367">MASDSSAARHANTVSVLTALRTDEGSRLAELAQRTGLSRPTVDSILIELGRLGWVEQREPADPPDGARQAGRPARTYRLNPDAGFVVGVDVGVNLLTAMVADITGTTRHTLTRPIGRATPGAERRTAVQSLVTDAVAELGVEPRETLALSLGVPGIVDPSGRVTLSTVIPDWTGFHVGKHFGRWAGVPVTVANDANMATLAEHWIGAARLVDDVVYLLAGRRTSAGIIVDGTLHTGRHGAAGEIGSIPQLYFSTEELLATPGTDPDSPDAIGSVFRAAQAGDEQAAALVEEFYRRLARVVEFMVKSFDPDMVVLGGGVSRAGRSLVEGVERHLDRPVFSTTPLVLSHLGPEAVALGAVRSALQLAVRHTPLLAALVVPPLRVHTRPVTGGGLQ</sequence>
<evidence type="ECO:0000313" key="4">
    <source>
        <dbReference type="Proteomes" id="UP001500804"/>
    </source>
</evidence>
<dbReference type="EMBL" id="BAABJO010000036">
    <property type="protein sequence ID" value="GAA5137045.1"/>
    <property type="molecule type" value="Genomic_DNA"/>
</dbReference>
<protein>
    <submittedName>
        <fullName evidence="3">ROK family transcriptional regulator</fullName>
    </submittedName>
</protein>
<comment type="similarity">
    <text evidence="1">Belongs to the ROK (NagC/XylR) family.</text>
</comment>
<evidence type="ECO:0000313" key="3">
    <source>
        <dbReference type="EMBL" id="GAA5137045.1"/>
    </source>
</evidence>